<keyword evidence="12" id="KW-0238">DNA-binding</keyword>
<evidence type="ECO:0000256" key="6">
    <source>
        <dbReference type="ARBA" id="ARBA00022801"/>
    </source>
</evidence>
<dbReference type="SUPFAM" id="SSF52540">
    <property type="entry name" value="P-loop containing nucleoside triphosphate hydrolases"/>
    <property type="match status" value="2"/>
</dbReference>
<reference evidence="21 22" key="1">
    <citation type="journal article" date="2023" name="G3 (Bethesda)">
        <title>A chromosome-length genome assembly and annotation of blackberry (Rubus argutus, cv. 'Hillquist').</title>
        <authorList>
            <person name="Bruna T."/>
            <person name="Aryal R."/>
            <person name="Dudchenko O."/>
            <person name="Sargent D.J."/>
            <person name="Mead D."/>
            <person name="Buti M."/>
            <person name="Cavallini A."/>
            <person name="Hytonen T."/>
            <person name="Andres J."/>
            <person name="Pham M."/>
            <person name="Weisz D."/>
            <person name="Mascagni F."/>
            <person name="Usai G."/>
            <person name="Natali L."/>
            <person name="Bassil N."/>
            <person name="Fernandez G.E."/>
            <person name="Lomsadze A."/>
            <person name="Armour M."/>
            <person name="Olukolu B."/>
            <person name="Poorten T."/>
            <person name="Britton C."/>
            <person name="Davik J."/>
            <person name="Ashrafi H."/>
            <person name="Aiden E.L."/>
            <person name="Borodovsky M."/>
            <person name="Worthington M."/>
        </authorList>
    </citation>
    <scope>NUCLEOTIDE SEQUENCE [LARGE SCALE GENOMIC DNA]</scope>
    <source>
        <strain evidence="21">PI 553951</strain>
    </source>
</reference>
<comment type="similarity">
    <text evidence="2">Belongs to the SNF2/RAD54 helicase family. RAD16 subfamily.</text>
</comment>
<feature type="domain" description="RING-type" evidence="18">
    <location>
        <begin position="1151"/>
        <end position="1187"/>
    </location>
</feature>
<feature type="compositionally biased region" description="Basic and acidic residues" evidence="17">
    <location>
        <begin position="893"/>
        <end position="902"/>
    </location>
</feature>
<dbReference type="GO" id="GO:0004386">
    <property type="term" value="F:helicase activity"/>
    <property type="evidence" value="ECO:0007669"/>
    <property type="project" value="UniProtKB-KW"/>
</dbReference>
<dbReference type="GO" id="GO:0006281">
    <property type="term" value="P:DNA repair"/>
    <property type="evidence" value="ECO:0007669"/>
    <property type="project" value="TreeGrafter"/>
</dbReference>
<gene>
    <name evidence="21" type="ORF">M0R45_013161</name>
</gene>
<evidence type="ECO:0000256" key="7">
    <source>
        <dbReference type="ARBA" id="ARBA00022806"/>
    </source>
</evidence>
<keyword evidence="14" id="KW-0804">Transcription</keyword>
<keyword evidence="6" id="KW-0378">Hydrolase</keyword>
<dbReference type="InterPro" id="IPR027417">
    <property type="entry name" value="P-loop_NTPase"/>
</dbReference>
<dbReference type="Gene3D" id="3.40.50.10810">
    <property type="entry name" value="Tandem AAA-ATPase domain"/>
    <property type="match status" value="3"/>
</dbReference>
<keyword evidence="10" id="KW-0156">Chromatin regulator</keyword>
<evidence type="ECO:0000256" key="8">
    <source>
        <dbReference type="ARBA" id="ARBA00022833"/>
    </source>
</evidence>
<dbReference type="InterPro" id="IPR049730">
    <property type="entry name" value="SNF2/RAD54-like_C"/>
</dbReference>
<dbReference type="GO" id="GO:0008270">
    <property type="term" value="F:zinc ion binding"/>
    <property type="evidence" value="ECO:0007669"/>
    <property type="project" value="UniProtKB-KW"/>
</dbReference>
<evidence type="ECO:0000256" key="11">
    <source>
        <dbReference type="ARBA" id="ARBA00023015"/>
    </source>
</evidence>
<feature type="domain" description="Helicase C-terminal" evidence="20">
    <location>
        <begin position="1301"/>
        <end position="1460"/>
    </location>
</feature>
<dbReference type="GO" id="GO:0008094">
    <property type="term" value="F:ATP-dependent activity, acting on DNA"/>
    <property type="evidence" value="ECO:0007669"/>
    <property type="project" value="TreeGrafter"/>
</dbReference>
<dbReference type="Pfam" id="PF00176">
    <property type="entry name" value="SNF2-rel_dom"/>
    <property type="match status" value="1"/>
</dbReference>
<dbReference type="PANTHER" id="PTHR45626">
    <property type="entry name" value="TRANSCRIPTION TERMINATION FACTOR 2-RELATED"/>
    <property type="match status" value="1"/>
</dbReference>
<dbReference type="InterPro" id="IPR013083">
    <property type="entry name" value="Znf_RING/FYVE/PHD"/>
</dbReference>
<evidence type="ECO:0000256" key="12">
    <source>
        <dbReference type="ARBA" id="ARBA00023125"/>
    </source>
</evidence>
<dbReference type="PROSITE" id="PS50089">
    <property type="entry name" value="ZF_RING_2"/>
    <property type="match status" value="1"/>
</dbReference>
<evidence type="ECO:0000313" key="22">
    <source>
        <dbReference type="Proteomes" id="UP001457282"/>
    </source>
</evidence>
<dbReference type="PROSITE" id="PS51192">
    <property type="entry name" value="HELICASE_ATP_BIND_1"/>
    <property type="match status" value="1"/>
</dbReference>
<evidence type="ECO:0000256" key="10">
    <source>
        <dbReference type="ARBA" id="ARBA00022853"/>
    </source>
</evidence>
<feature type="region of interest" description="Disordered" evidence="17">
    <location>
        <begin position="1269"/>
        <end position="1303"/>
    </location>
</feature>
<keyword evidence="8" id="KW-0862">Zinc</keyword>
<dbReference type="EMBL" id="JBEDUW010000003">
    <property type="protein sequence ID" value="KAK9936313.1"/>
    <property type="molecule type" value="Genomic_DNA"/>
</dbReference>
<evidence type="ECO:0000256" key="17">
    <source>
        <dbReference type="SAM" id="MobiDB-lite"/>
    </source>
</evidence>
<keyword evidence="15" id="KW-0539">Nucleus</keyword>
<keyword evidence="5 16" id="KW-0863">Zinc-finger</keyword>
<protein>
    <recommendedName>
        <fullName evidence="23">Helicase-like transcription factor CHR28</fullName>
    </recommendedName>
</protein>
<keyword evidence="11" id="KW-0805">Transcription regulation</keyword>
<feature type="compositionally biased region" description="Basic residues" evidence="17">
    <location>
        <begin position="909"/>
        <end position="922"/>
    </location>
</feature>
<keyword evidence="9" id="KW-0067">ATP-binding</keyword>
<evidence type="ECO:0000256" key="4">
    <source>
        <dbReference type="ARBA" id="ARBA00022741"/>
    </source>
</evidence>
<dbReference type="PANTHER" id="PTHR45626:SF16">
    <property type="entry name" value="ATP-DEPENDENT HELICASE ULS1"/>
    <property type="match status" value="1"/>
</dbReference>
<keyword evidence="7" id="KW-0347">Helicase</keyword>
<evidence type="ECO:0000256" key="16">
    <source>
        <dbReference type="PROSITE-ProRule" id="PRU00175"/>
    </source>
</evidence>
<dbReference type="SMART" id="SM00487">
    <property type="entry name" value="DEXDc"/>
    <property type="match status" value="1"/>
</dbReference>
<dbReference type="InterPro" id="IPR014001">
    <property type="entry name" value="Helicase_ATP-bd"/>
</dbReference>
<dbReference type="GO" id="GO:0005634">
    <property type="term" value="C:nucleus"/>
    <property type="evidence" value="ECO:0007669"/>
    <property type="project" value="UniProtKB-SubCell"/>
</dbReference>
<dbReference type="GO" id="GO:0003677">
    <property type="term" value="F:DNA binding"/>
    <property type="evidence" value="ECO:0007669"/>
    <property type="project" value="UniProtKB-KW"/>
</dbReference>
<name>A0AAW1XKB4_RUBAR</name>
<evidence type="ECO:0000256" key="13">
    <source>
        <dbReference type="ARBA" id="ARBA00023158"/>
    </source>
</evidence>
<dbReference type="InterPro" id="IPR001650">
    <property type="entry name" value="Helicase_C-like"/>
</dbReference>
<evidence type="ECO:0000256" key="1">
    <source>
        <dbReference type="ARBA" id="ARBA00004123"/>
    </source>
</evidence>
<keyword evidence="4" id="KW-0547">Nucleotide-binding</keyword>
<keyword evidence="13" id="KW-0943">RNA-mediated gene silencing</keyword>
<dbReference type="SMART" id="SM00490">
    <property type="entry name" value="HELICc"/>
    <property type="match status" value="1"/>
</dbReference>
<dbReference type="GO" id="GO:0080188">
    <property type="term" value="P:gene silencing by siRNA-directed DNA methylation"/>
    <property type="evidence" value="ECO:0007669"/>
    <property type="project" value="UniProtKB-ARBA"/>
</dbReference>
<evidence type="ECO:0008006" key="23">
    <source>
        <dbReference type="Google" id="ProtNLM"/>
    </source>
</evidence>
<feature type="region of interest" description="Disordered" evidence="17">
    <location>
        <begin position="93"/>
        <end position="115"/>
    </location>
</feature>
<evidence type="ECO:0000259" key="19">
    <source>
        <dbReference type="PROSITE" id="PS51192"/>
    </source>
</evidence>
<keyword evidence="3" id="KW-0479">Metal-binding</keyword>
<dbReference type="CDD" id="cd18793">
    <property type="entry name" value="SF2_C_SNF"/>
    <property type="match status" value="1"/>
</dbReference>
<comment type="subcellular location">
    <subcellularLocation>
        <location evidence="1">Nucleus</location>
    </subcellularLocation>
</comment>
<dbReference type="Pfam" id="PF00271">
    <property type="entry name" value="Helicase_C"/>
    <property type="match status" value="1"/>
</dbReference>
<feature type="domain" description="Helicase ATP-binding" evidence="19">
    <location>
        <begin position="724"/>
        <end position="997"/>
    </location>
</feature>
<dbReference type="FunFam" id="3.40.50.10810:FF:000068">
    <property type="entry name" value="SNF2 domain-containing protein / helicase domain-containing protein / zinc finger protein-like protein"/>
    <property type="match status" value="1"/>
</dbReference>
<dbReference type="Gene3D" id="3.40.50.300">
    <property type="entry name" value="P-loop containing nucleotide triphosphate hydrolases"/>
    <property type="match status" value="1"/>
</dbReference>
<evidence type="ECO:0000259" key="20">
    <source>
        <dbReference type="PROSITE" id="PS51194"/>
    </source>
</evidence>
<dbReference type="FunFam" id="3.40.50.10810:FF:000071">
    <property type="entry name" value="SNF2 domain-containing protein / helicase domain-containing protein / zinc finger protein-like protein"/>
    <property type="match status" value="1"/>
</dbReference>
<dbReference type="GO" id="GO:0016787">
    <property type="term" value="F:hydrolase activity"/>
    <property type="evidence" value="ECO:0007669"/>
    <property type="project" value="UniProtKB-KW"/>
</dbReference>
<dbReference type="Proteomes" id="UP001457282">
    <property type="component" value="Unassembled WGS sequence"/>
</dbReference>
<evidence type="ECO:0000313" key="21">
    <source>
        <dbReference type="EMBL" id="KAK9936313.1"/>
    </source>
</evidence>
<comment type="caution">
    <text evidence="21">The sequence shown here is derived from an EMBL/GenBank/DDBJ whole genome shotgun (WGS) entry which is preliminary data.</text>
</comment>
<dbReference type="SUPFAM" id="SSF57850">
    <property type="entry name" value="RING/U-box"/>
    <property type="match status" value="1"/>
</dbReference>
<evidence type="ECO:0000256" key="9">
    <source>
        <dbReference type="ARBA" id="ARBA00022840"/>
    </source>
</evidence>
<dbReference type="Pfam" id="PF13923">
    <property type="entry name" value="zf-C3HC4_2"/>
    <property type="match status" value="1"/>
</dbReference>
<dbReference type="PROSITE" id="PS51194">
    <property type="entry name" value="HELICASE_CTER"/>
    <property type="match status" value="1"/>
</dbReference>
<feature type="compositionally biased region" description="Polar residues" evidence="17">
    <location>
        <begin position="1269"/>
        <end position="1280"/>
    </location>
</feature>
<evidence type="ECO:0000256" key="3">
    <source>
        <dbReference type="ARBA" id="ARBA00022723"/>
    </source>
</evidence>
<evidence type="ECO:0000256" key="15">
    <source>
        <dbReference type="ARBA" id="ARBA00023242"/>
    </source>
</evidence>
<dbReference type="InterPro" id="IPR000330">
    <property type="entry name" value="SNF2_N"/>
</dbReference>
<dbReference type="GO" id="GO:0005524">
    <property type="term" value="F:ATP binding"/>
    <property type="evidence" value="ECO:0007669"/>
    <property type="project" value="UniProtKB-KW"/>
</dbReference>
<sequence length="1465" mass="161190">MLMAEDSWNWNELPAADGFAAEDFDGEDMSMDLDTFYRLLEEDPAGPGNSSLGNALQAEAVSTAGYHVETQLQSGSHVLKAEPYIGADLAGPGSWHPPYSSEASDSGAGGTGDSFDSAGNPAMIFDYKDIKPPAHTGSPGPWHTPYFSEASDSMAGAPGGSFNSGGNLAMTFDYKDRKPPAHTGSPGHAYSTSLKDWISLVPCKETCFTERVGVSQPTCSTASSFAEGHTNHILDHGDLNVLQGKAELAGKVDSEYSSQCLGIDNMDMSSRTYGALGEYTTETLGPSENNSCTSMEIPFLDVDICSPNVASTESTLCQNSDIFSDHYTAMDGMTLDNTYLADSAMQRSPYYFSTLFPRNKEMMTNVKDEAVEFQTDSSCSSSKMNVNGQEGITGTYGFDSPMIDASDIKEWNFDHRSYNCISTIRGNSSLGADSCPVDNKALVKPLGFTETYMSNKREVTGMKDENMDELVAPSSVMCHSFPFMDATLRRKPSYSADGCSFDKELNLSGYDLSTQTFGNSGHAKEEMIVETTGAYYSEDNINGSSFTHIDGGSMNLNGLEHQLPAVQSFFSNKNQSYIMDRLEAKCSLPKSMGFPPSKVSPESIHSNFSEKSPAEDDFDVCIIEDISDPAPTNRFPVVSNTCYPAPLTRPPTLGSNIVNSQQSSDHDTGVGGMRFKTRDEQLILRVALQDLSQPKSEAMPPDGVLTVPLLRHQRIALSWMVQKETASLHCSGGILADDQGLGKTISTIALILKERPPASGACQDEKKCKLETLDLDKDDDMLSEVSRRKQDADTHLSVSNETSEKSVKAMIQTKGRPACGTLVVCPTSVLRQWAEELHNKITEKAKLSVLVYHGGNRTRDPCELAKYDVVLTTYSIVSMEVPKQPLADEEDEEKGKREEYDSPHMGSSSKKRKYPNKGSKGKKGLESAVLESVARPLAKVGWFRVVLDEAQSIKNHRTQVARACWGLRAKRRWCLSGTPIQNAIDDLYSYFRFLRYDPYAVYKSFCSTIKFPISKNPTKGYRKLQAVLKTIMLRRTKGTLLDGEPIISLPPKFIELKRVEFSAEEREFYSRLECDSRAQFEEYAAAGTVKQNYVNILLMLLRLRQACDHPLLVRRYESHSLWKSSVEKAKKLTHDKQLSLLNCLEASLAICGICNDAPEDAVVSECGHVFCSQCICDYLTGDDNQCPNTSCKVQLNVSSVFSKATLTSSISDQPNSGGMGSEVFDAVETFYEDTSYNSSKIKAALEVLCSMCKPKNCTTENSCLQESVDKTANGSTTSSEIDGVESLEDGPDKQNLGVDKSSKNSDKVVREKAIVFSQWTRMLDLLEACLKTSGLEYRRLDGTMSVVARDKAVKDFNTLPEVSVMIMSLKAASLGLNMVAACHVLLLDLWWNPTTEDQAIDRAHRIGQTRPVTVLRLTVRDTVEDRILALQKKKREMVASAFGEDETGGRQTRLTVDDLKYLFMK</sequence>
<proteinExistence type="inferred from homology"/>
<dbReference type="SMART" id="SM00184">
    <property type="entry name" value="RING"/>
    <property type="match status" value="1"/>
</dbReference>
<dbReference type="InterPro" id="IPR050628">
    <property type="entry name" value="SNF2_RAD54_helicase_TF"/>
</dbReference>
<accession>A0AAW1XKB4</accession>
<keyword evidence="22" id="KW-1185">Reference proteome</keyword>
<feature type="region of interest" description="Disordered" evidence="17">
    <location>
        <begin position="882"/>
        <end position="922"/>
    </location>
</feature>
<dbReference type="Gene3D" id="3.30.40.10">
    <property type="entry name" value="Zinc/RING finger domain, C3HC4 (zinc finger)"/>
    <property type="match status" value="1"/>
</dbReference>
<dbReference type="CDD" id="cd18008">
    <property type="entry name" value="DEXDc_SHPRH-like"/>
    <property type="match status" value="1"/>
</dbReference>
<evidence type="ECO:0000259" key="18">
    <source>
        <dbReference type="PROSITE" id="PS50089"/>
    </source>
</evidence>
<dbReference type="PROSITE" id="PS00518">
    <property type="entry name" value="ZF_RING_1"/>
    <property type="match status" value="1"/>
</dbReference>
<evidence type="ECO:0000256" key="14">
    <source>
        <dbReference type="ARBA" id="ARBA00023163"/>
    </source>
</evidence>
<dbReference type="InterPro" id="IPR038718">
    <property type="entry name" value="SNF2-like_sf"/>
</dbReference>
<dbReference type="InterPro" id="IPR017907">
    <property type="entry name" value="Znf_RING_CS"/>
</dbReference>
<organism evidence="21 22">
    <name type="scientific">Rubus argutus</name>
    <name type="common">Southern blackberry</name>
    <dbReference type="NCBI Taxonomy" id="59490"/>
    <lineage>
        <taxon>Eukaryota</taxon>
        <taxon>Viridiplantae</taxon>
        <taxon>Streptophyta</taxon>
        <taxon>Embryophyta</taxon>
        <taxon>Tracheophyta</taxon>
        <taxon>Spermatophyta</taxon>
        <taxon>Magnoliopsida</taxon>
        <taxon>eudicotyledons</taxon>
        <taxon>Gunneridae</taxon>
        <taxon>Pentapetalae</taxon>
        <taxon>rosids</taxon>
        <taxon>fabids</taxon>
        <taxon>Rosales</taxon>
        <taxon>Rosaceae</taxon>
        <taxon>Rosoideae</taxon>
        <taxon>Rosoideae incertae sedis</taxon>
        <taxon>Rubus</taxon>
    </lineage>
</organism>
<evidence type="ECO:0000256" key="5">
    <source>
        <dbReference type="ARBA" id="ARBA00022771"/>
    </source>
</evidence>
<dbReference type="InterPro" id="IPR001841">
    <property type="entry name" value="Znf_RING"/>
</dbReference>
<evidence type="ECO:0000256" key="2">
    <source>
        <dbReference type="ARBA" id="ARBA00008438"/>
    </source>
</evidence>